<comment type="caution">
    <text evidence="1">The sequence shown here is derived from an EMBL/GenBank/DDBJ whole genome shotgun (WGS) entry which is preliminary data.</text>
</comment>
<evidence type="ECO:0000313" key="2">
    <source>
        <dbReference type="Proteomes" id="UP001372834"/>
    </source>
</evidence>
<organism evidence="1 2">
    <name type="scientific">Polyplax serrata</name>
    <name type="common">Common mouse louse</name>
    <dbReference type="NCBI Taxonomy" id="468196"/>
    <lineage>
        <taxon>Eukaryota</taxon>
        <taxon>Metazoa</taxon>
        <taxon>Ecdysozoa</taxon>
        <taxon>Arthropoda</taxon>
        <taxon>Hexapoda</taxon>
        <taxon>Insecta</taxon>
        <taxon>Pterygota</taxon>
        <taxon>Neoptera</taxon>
        <taxon>Paraneoptera</taxon>
        <taxon>Psocodea</taxon>
        <taxon>Troctomorpha</taxon>
        <taxon>Phthiraptera</taxon>
        <taxon>Anoplura</taxon>
        <taxon>Polyplacidae</taxon>
        <taxon>Polyplax</taxon>
    </lineage>
</organism>
<dbReference type="EMBL" id="JAWJWE010000036">
    <property type="protein sequence ID" value="KAK6628427.1"/>
    <property type="molecule type" value="Genomic_DNA"/>
</dbReference>
<accession>A0AAN8PDK2</accession>
<gene>
    <name evidence="1" type="ORF">RUM43_002239</name>
</gene>
<name>A0AAN8PDK2_POLSC</name>
<proteinExistence type="predicted"/>
<protein>
    <submittedName>
        <fullName evidence="1">Uncharacterized protein</fullName>
    </submittedName>
</protein>
<reference evidence="1 2" key="1">
    <citation type="submission" date="2023-10" db="EMBL/GenBank/DDBJ databases">
        <title>Genomes of two closely related lineages of the louse Polyplax serrata with different host specificities.</title>
        <authorList>
            <person name="Martinu J."/>
            <person name="Tarabai H."/>
            <person name="Stefka J."/>
            <person name="Hypsa V."/>
        </authorList>
    </citation>
    <scope>NUCLEOTIDE SEQUENCE [LARGE SCALE GENOMIC DNA]</scope>
    <source>
        <strain evidence="1">HR10_N</strain>
    </source>
</reference>
<sequence length="72" mass="8134">MKWKFINCYRPSVATERAGASPEERYDKACVEEEAETNGGIMDEEGVKGRVLKDRFTLASDYVAHVRPIAKI</sequence>
<evidence type="ECO:0000313" key="1">
    <source>
        <dbReference type="EMBL" id="KAK6628427.1"/>
    </source>
</evidence>
<dbReference type="Proteomes" id="UP001372834">
    <property type="component" value="Unassembled WGS sequence"/>
</dbReference>
<dbReference type="AlphaFoldDB" id="A0AAN8PDK2"/>